<dbReference type="SUPFAM" id="SSF52313">
    <property type="entry name" value="Ribosomal protein S2"/>
    <property type="match status" value="1"/>
</dbReference>
<keyword evidence="3" id="KW-0689">Ribosomal protein</keyword>
<protein>
    <recommendedName>
        <fullName evidence="7">Small ribosomal subunit protein uS2m</fullName>
    </recommendedName>
    <alternativeName>
        <fullName evidence="8">28S ribosomal protein S2, mitochondrial</fullName>
    </alternativeName>
</protein>
<sequence length="282" mass="31876">MSSLFTKVIYPKQAFHYISATLTQNCCRVNNVNPLSQKLPFPTRFSSSVSQTNPIHEEQSSVVKSDETGGYIELPVPKEEDYFGVHKLVTIKKLFSSRVHFGHKKGLRSPYMLPYIYGNRLDVDIIDLEKTLPLFQSALNFTAHIAYQQGIILFMSRHIQMMPIIERTARECGEYANCREWGGGIFTNSKVMFGATTRLPDLVIFISTLSTVFEPHTAIRDSAKMCIPTIGIVDTNTDPRLITYPVPGNDDSPASIELYLDLFKSAILIGKEKRKQDESKLM</sequence>
<dbReference type="GO" id="GO:0005743">
    <property type="term" value="C:mitochondrial inner membrane"/>
    <property type="evidence" value="ECO:0007669"/>
    <property type="project" value="UniProtKB-ARBA"/>
</dbReference>
<comment type="subcellular location">
    <subcellularLocation>
        <location evidence="1">Mitochondrion</location>
    </subcellularLocation>
</comment>
<dbReference type="Gene3D" id="3.40.50.10490">
    <property type="entry name" value="Glucose-6-phosphate isomerase like protein, domain 1"/>
    <property type="match status" value="1"/>
</dbReference>
<dbReference type="InterPro" id="IPR005706">
    <property type="entry name" value="Ribosomal_uS2_bac/mit/plastid"/>
</dbReference>
<dbReference type="HAMAP" id="MF_00291_B">
    <property type="entry name" value="Ribosomal_uS2_B"/>
    <property type="match status" value="1"/>
</dbReference>
<dbReference type="PANTHER" id="PTHR12534">
    <property type="entry name" value="30S RIBOSOMAL PROTEIN S2 PROKARYOTIC AND ORGANELLAR"/>
    <property type="match status" value="1"/>
</dbReference>
<evidence type="ECO:0000256" key="4">
    <source>
        <dbReference type="ARBA" id="ARBA00023128"/>
    </source>
</evidence>
<proteinExistence type="inferred from homology"/>
<evidence type="ECO:0000313" key="9">
    <source>
        <dbReference type="EMBL" id="KOF89352.1"/>
    </source>
</evidence>
<organism evidence="9">
    <name type="scientific">Octopus bimaculoides</name>
    <name type="common">California two-spotted octopus</name>
    <dbReference type="NCBI Taxonomy" id="37653"/>
    <lineage>
        <taxon>Eukaryota</taxon>
        <taxon>Metazoa</taxon>
        <taxon>Spiralia</taxon>
        <taxon>Lophotrochozoa</taxon>
        <taxon>Mollusca</taxon>
        <taxon>Cephalopoda</taxon>
        <taxon>Coleoidea</taxon>
        <taxon>Octopodiformes</taxon>
        <taxon>Octopoda</taxon>
        <taxon>Incirrata</taxon>
        <taxon>Octopodidae</taxon>
        <taxon>Octopus</taxon>
    </lineage>
</organism>
<dbReference type="EMBL" id="KQ418002">
    <property type="protein sequence ID" value="KOF89352.1"/>
    <property type="molecule type" value="Genomic_DNA"/>
</dbReference>
<comment type="similarity">
    <text evidence="2">Belongs to the universal ribosomal protein uS2 family.</text>
</comment>
<evidence type="ECO:0000256" key="6">
    <source>
        <dbReference type="ARBA" id="ARBA00059792"/>
    </source>
</evidence>
<dbReference type="CDD" id="cd01425">
    <property type="entry name" value="RPS2"/>
    <property type="match status" value="1"/>
</dbReference>
<dbReference type="InterPro" id="IPR001865">
    <property type="entry name" value="Ribosomal_uS2"/>
</dbReference>
<evidence type="ECO:0000256" key="7">
    <source>
        <dbReference type="ARBA" id="ARBA00071390"/>
    </source>
</evidence>
<keyword evidence="4" id="KW-0496">Mitochondrion</keyword>
<evidence type="ECO:0000256" key="8">
    <source>
        <dbReference type="ARBA" id="ARBA00083109"/>
    </source>
</evidence>
<dbReference type="GO" id="GO:0006412">
    <property type="term" value="P:translation"/>
    <property type="evidence" value="ECO:0007669"/>
    <property type="project" value="InterPro"/>
</dbReference>
<dbReference type="InterPro" id="IPR018130">
    <property type="entry name" value="Ribosomal_uS2_CS"/>
</dbReference>
<name>A0A0L8HJF0_OCTBM</name>
<accession>A0A0L8HJF0</accession>
<dbReference type="Pfam" id="PF00318">
    <property type="entry name" value="Ribosomal_S2"/>
    <property type="match status" value="1"/>
</dbReference>
<keyword evidence="5" id="KW-0687">Ribonucleoprotein</keyword>
<dbReference type="PROSITE" id="PS00962">
    <property type="entry name" value="RIBOSOMAL_S2_1"/>
    <property type="match status" value="1"/>
</dbReference>
<comment type="function">
    <text evidence="6">Required for mitoribosome formation and stability, and mitochondrial translation.</text>
</comment>
<dbReference type="GO" id="GO:0005763">
    <property type="term" value="C:mitochondrial small ribosomal subunit"/>
    <property type="evidence" value="ECO:0007669"/>
    <property type="project" value="UniProtKB-ARBA"/>
</dbReference>
<dbReference type="PRINTS" id="PR00395">
    <property type="entry name" value="RIBOSOMALS2"/>
</dbReference>
<dbReference type="OrthoDB" id="2320368at2759"/>
<evidence type="ECO:0000256" key="1">
    <source>
        <dbReference type="ARBA" id="ARBA00004173"/>
    </source>
</evidence>
<dbReference type="GO" id="GO:0003735">
    <property type="term" value="F:structural constituent of ribosome"/>
    <property type="evidence" value="ECO:0007669"/>
    <property type="project" value="InterPro"/>
</dbReference>
<evidence type="ECO:0000256" key="3">
    <source>
        <dbReference type="ARBA" id="ARBA00022980"/>
    </source>
</evidence>
<evidence type="ECO:0000256" key="2">
    <source>
        <dbReference type="ARBA" id="ARBA00006242"/>
    </source>
</evidence>
<dbReference type="STRING" id="37653.A0A0L8HJF0"/>
<dbReference type="AlphaFoldDB" id="A0A0L8HJF0"/>
<dbReference type="NCBIfam" id="TIGR01011">
    <property type="entry name" value="rpsB_bact"/>
    <property type="match status" value="1"/>
</dbReference>
<reference evidence="9" key="1">
    <citation type="submission" date="2015-07" db="EMBL/GenBank/DDBJ databases">
        <title>MeaNS - Measles Nucleotide Surveillance Program.</title>
        <authorList>
            <person name="Tran T."/>
            <person name="Druce J."/>
        </authorList>
    </citation>
    <scope>NUCLEOTIDE SEQUENCE</scope>
    <source>
        <strain evidence="9">UCB-OBI-ISO-001</strain>
        <tissue evidence="9">Gonad</tissue>
    </source>
</reference>
<dbReference type="InterPro" id="IPR023591">
    <property type="entry name" value="Ribosomal_uS2_flav_dom_sf"/>
</dbReference>
<evidence type="ECO:0000256" key="5">
    <source>
        <dbReference type="ARBA" id="ARBA00023274"/>
    </source>
</evidence>
<gene>
    <name evidence="9" type="ORF">OCBIM_22013212mg</name>
</gene>
<dbReference type="FunFam" id="3.40.50.10490:FF:000026">
    <property type="entry name" value="28S ribosomal protein S2, mitochondrial"/>
    <property type="match status" value="1"/>
</dbReference>
<dbReference type="PANTHER" id="PTHR12534:SF0">
    <property type="entry name" value="SMALL RIBOSOMAL SUBUNIT PROTEIN US2M"/>
    <property type="match status" value="1"/>
</dbReference>